<dbReference type="OrthoDB" id="9787617at2"/>
<dbReference type="Pfam" id="PF13579">
    <property type="entry name" value="Glyco_trans_4_4"/>
    <property type="match status" value="1"/>
</dbReference>
<dbReference type="PANTHER" id="PTHR45947">
    <property type="entry name" value="SULFOQUINOVOSYL TRANSFERASE SQD2"/>
    <property type="match status" value="1"/>
</dbReference>
<feature type="domain" description="Glycosyltransferase subfamily 4-like N-terminal" evidence="2">
    <location>
        <begin position="24"/>
        <end position="191"/>
    </location>
</feature>
<accession>A0A1W1WM55</accession>
<dbReference type="Proteomes" id="UP000192660">
    <property type="component" value="Unassembled WGS sequence"/>
</dbReference>
<dbReference type="SUPFAM" id="SSF53756">
    <property type="entry name" value="UDP-Glycosyltransferase/glycogen phosphorylase"/>
    <property type="match status" value="1"/>
</dbReference>
<proteinExistence type="predicted"/>
<evidence type="ECO:0000313" key="3">
    <source>
        <dbReference type="EMBL" id="SMC07377.1"/>
    </source>
</evidence>
<dbReference type="InterPro" id="IPR050194">
    <property type="entry name" value="Glycosyltransferase_grp1"/>
</dbReference>
<evidence type="ECO:0000259" key="2">
    <source>
        <dbReference type="Pfam" id="PF13579"/>
    </source>
</evidence>
<evidence type="ECO:0000313" key="4">
    <source>
        <dbReference type="Proteomes" id="UP000192660"/>
    </source>
</evidence>
<protein>
    <submittedName>
        <fullName evidence="3">Glycosyltransferase involved in cell wall bisynthesis</fullName>
    </submittedName>
</protein>
<dbReference type="Pfam" id="PF00534">
    <property type="entry name" value="Glycos_transf_1"/>
    <property type="match status" value="1"/>
</dbReference>
<dbReference type="GO" id="GO:0016758">
    <property type="term" value="F:hexosyltransferase activity"/>
    <property type="evidence" value="ECO:0007669"/>
    <property type="project" value="TreeGrafter"/>
</dbReference>
<reference evidence="4" key="1">
    <citation type="submission" date="2017-04" db="EMBL/GenBank/DDBJ databases">
        <authorList>
            <person name="Varghese N."/>
            <person name="Submissions S."/>
        </authorList>
    </citation>
    <scope>NUCLEOTIDE SEQUENCE [LARGE SCALE GENOMIC DNA]</scope>
    <source>
        <strain evidence="4">DSM 9293</strain>
    </source>
</reference>
<dbReference type="Gene3D" id="3.40.50.2000">
    <property type="entry name" value="Glycogen Phosphorylase B"/>
    <property type="match status" value="2"/>
</dbReference>
<keyword evidence="4" id="KW-1185">Reference proteome</keyword>
<name>A0A1W1WM55_SULTA</name>
<dbReference type="PANTHER" id="PTHR45947:SF3">
    <property type="entry name" value="SULFOQUINOVOSYL TRANSFERASE SQD2"/>
    <property type="match status" value="1"/>
</dbReference>
<sequence>MMKRVLQISLRADPLNPLDGGETGGQQVIVRQMGRNLQHLGYAVDIITLRQEDHLPERYSFGHLGQVIRLTGWKGRLSSDADWHRNQDAIIQQVLTWIREQHREYHIIHSHFWISGMVAVRLARELRLPWIHSPYKMGQWILRPGDEVSSIRLQTERQLIEQAQGVVVPYLKESEMIHQMAPKVPIYVVPPAVDITNFFVRDAGPLLRGLGLNKPPILYVGRLNKGRGIQEVLEVMTRASLPPDLTLLVIGGGPGEVVDGQPTNPTLRSLSEKLNGHVRFLGPMPHHAIATYMGSATVLIAPNQGPTLGMAVIEAMASGCAVVGTNVPGVEDWIEPGFTGILVERSRIDQLWQNALELWQTPNRARQMGTNGQEIIQRHHTVNHMAQRLHVVYEEVASSGRHQAGVGY</sequence>
<dbReference type="RefSeq" id="WP_084661749.1">
    <property type="nucleotide sequence ID" value="NZ_FWWY01000001.1"/>
</dbReference>
<dbReference type="EMBL" id="FWWY01000001">
    <property type="protein sequence ID" value="SMC07377.1"/>
    <property type="molecule type" value="Genomic_DNA"/>
</dbReference>
<evidence type="ECO:0000259" key="1">
    <source>
        <dbReference type="Pfam" id="PF00534"/>
    </source>
</evidence>
<keyword evidence="3" id="KW-0808">Transferase</keyword>
<feature type="domain" description="Glycosyl transferase family 1" evidence="1">
    <location>
        <begin position="213"/>
        <end position="374"/>
    </location>
</feature>
<dbReference type="AlphaFoldDB" id="A0A1W1WM55"/>
<dbReference type="STRING" id="28034.BFX07_07110"/>
<dbReference type="InterPro" id="IPR001296">
    <property type="entry name" value="Glyco_trans_1"/>
</dbReference>
<dbReference type="InterPro" id="IPR028098">
    <property type="entry name" value="Glyco_trans_4-like_N"/>
</dbReference>
<gene>
    <name evidence="3" type="ORF">SAMN00768000_3355</name>
</gene>
<organism evidence="3 4">
    <name type="scientific">Sulfobacillus thermosulfidooxidans (strain DSM 9293 / VKM B-1269 / AT-1)</name>
    <dbReference type="NCBI Taxonomy" id="929705"/>
    <lineage>
        <taxon>Bacteria</taxon>
        <taxon>Bacillati</taxon>
        <taxon>Bacillota</taxon>
        <taxon>Clostridia</taxon>
        <taxon>Eubacteriales</taxon>
        <taxon>Clostridiales Family XVII. Incertae Sedis</taxon>
        <taxon>Sulfobacillus</taxon>
    </lineage>
</organism>